<accession>I1CP93</accession>
<dbReference type="GeneID" id="93621949"/>
<dbReference type="RefSeq" id="XP_067525669.1">
    <property type="nucleotide sequence ID" value="XM_067669568.1"/>
</dbReference>
<protein>
    <recommendedName>
        <fullName evidence="3">Transposase IS30-like HTH domain-containing protein</fullName>
    </recommendedName>
</protein>
<dbReference type="AlphaFoldDB" id="I1CP93"/>
<sequence>MPRRISSSKLDSVKLCLHNSKSTTAIAAKTGVSDRTVRRLRLP</sequence>
<dbReference type="EMBL" id="CH476746">
    <property type="protein sequence ID" value="EIE90273.1"/>
    <property type="molecule type" value="Genomic_DNA"/>
</dbReference>
<dbReference type="Proteomes" id="UP000009138">
    <property type="component" value="Unassembled WGS sequence"/>
</dbReference>
<organism evidence="1 2">
    <name type="scientific">Rhizopus delemar (strain RA 99-880 / ATCC MYA-4621 / FGSC 9543 / NRRL 43880)</name>
    <name type="common">Mucormycosis agent</name>
    <name type="synonym">Rhizopus arrhizus var. delemar</name>
    <dbReference type="NCBI Taxonomy" id="246409"/>
    <lineage>
        <taxon>Eukaryota</taxon>
        <taxon>Fungi</taxon>
        <taxon>Fungi incertae sedis</taxon>
        <taxon>Mucoromycota</taxon>
        <taxon>Mucoromycotina</taxon>
        <taxon>Mucoromycetes</taxon>
        <taxon>Mucorales</taxon>
        <taxon>Mucorineae</taxon>
        <taxon>Rhizopodaceae</taxon>
        <taxon>Rhizopus</taxon>
    </lineage>
</organism>
<name>I1CP93_RHIO9</name>
<dbReference type="InParanoid" id="I1CP93"/>
<evidence type="ECO:0008006" key="3">
    <source>
        <dbReference type="Google" id="ProtNLM"/>
    </source>
</evidence>
<evidence type="ECO:0000313" key="1">
    <source>
        <dbReference type="EMBL" id="EIE90273.1"/>
    </source>
</evidence>
<proteinExistence type="predicted"/>
<dbReference type="VEuPathDB" id="FungiDB:RO3G_14984"/>
<evidence type="ECO:0000313" key="2">
    <source>
        <dbReference type="Proteomes" id="UP000009138"/>
    </source>
</evidence>
<reference evidence="1 2" key="1">
    <citation type="journal article" date="2009" name="PLoS Genet.">
        <title>Genomic analysis of the basal lineage fungus Rhizopus oryzae reveals a whole-genome duplication.</title>
        <authorList>
            <person name="Ma L.-J."/>
            <person name="Ibrahim A.S."/>
            <person name="Skory C."/>
            <person name="Grabherr M.G."/>
            <person name="Burger G."/>
            <person name="Butler M."/>
            <person name="Elias M."/>
            <person name="Idnurm A."/>
            <person name="Lang B.F."/>
            <person name="Sone T."/>
            <person name="Abe A."/>
            <person name="Calvo S.E."/>
            <person name="Corrochano L.M."/>
            <person name="Engels R."/>
            <person name="Fu J."/>
            <person name="Hansberg W."/>
            <person name="Kim J.-M."/>
            <person name="Kodira C.D."/>
            <person name="Koehrsen M.J."/>
            <person name="Liu B."/>
            <person name="Miranda-Saavedra D."/>
            <person name="O'Leary S."/>
            <person name="Ortiz-Castellanos L."/>
            <person name="Poulter R."/>
            <person name="Rodriguez-Romero J."/>
            <person name="Ruiz-Herrera J."/>
            <person name="Shen Y.-Q."/>
            <person name="Zeng Q."/>
            <person name="Galagan J."/>
            <person name="Birren B.W."/>
            <person name="Cuomo C.A."/>
            <person name="Wickes B.L."/>
        </authorList>
    </citation>
    <scope>NUCLEOTIDE SEQUENCE [LARGE SCALE GENOMIC DNA]</scope>
    <source>
        <strain evidence="2">RA 99-880 / ATCC MYA-4621 / FGSC 9543 / NRRL 43880</strain>
    </source>
</reference>
<gene>
    <name evidence="1" type="ORF">RO3G_14984</name>
</gene>
<keyword evidence="2" id="KW-1185">Reference proteome</keyword>